<dbReference type="EMBL" id="CM000782">
    <property type="protein sequence ID" value="AQK80368.1"/>
    <property type="molecule type" value="Genomic_DNA"/>
</dbReference>
<dbReference type="AlphaFoldDB" id="A0A1D6LKY7"/>
<organism evidence="1">
    <name type="scientific">Zea mays</name>
    <name type="common">Maize</name>
    <dbReference type="NCBI Taxonomy" id="4577"/>
    <lineage>
        <taxon>Eukaryota</taxon>
        <taxon>Viridiplantae</taxon>
        <taxon>Streptophyta</taxon>
        <taxon>Embryophyta</taxon>
        <taxon>Tracheophyta</taxon>
        <taxon>Spermatophyta</taxon>
        <taxon>Magnoliopsida</taxon>
        <taxon>Liliopsida</taxon>
        <taxon>Poales</taxon>
        <taxon>Poaceae</taxon>
        <taxon>PACMAD clade</taxon>
        <taxon>Panicoideae</taxon>
        <taxon>Andropogonodae</taxon>
        <taxon>Andropogoneae</taxon>
        <taxon>Tripsacinae</taxon>
        <taxon>Zea</taxon>
    </lineage>
</organism>
<gene>
    <name evidence="1" type="ORF">ZEAMMB73_Zm00001d036152</name>
</gene>
<proteinExistence type="predicted"/>
<evidence type="ECO:0008006" key="2">
    <source>
        <dbReference type="Google" id="ProtNLM"/>
    </source>
</evidence>
<sequence>MGMWKVVCVTDASAYIASWIVRLLLDRGYTVRATVRDTDMCGFSQFIWLHFYLPLNLIPDAGRQILSLLAAICVYLGISLKVDSTEPKHIKAYCYYLSFMFQTHLILHISTVCLHAQMLNSIYSLPYLFMIDKPIFIDHDINVP</sequence>
<dbReference type="ExpressionAtlas" id="A0A1D6LKY7">
    <property type="expression patterns" value="baseline and differential"/>
</dbReference>
<dbReference type="IntAct" id="A0A1D6LKY7">
    <property type="interactions" value="1"/>
</dbReference>
<protein>
    <recommendedName>
        <fullName evidence="2">NmrA-like domain-containing protein</fullName>
    </recommendedName>
</protein>
<reference evidence="1" key="1">
    <citation type="submission" date="2015-12" db="EMBL/GenBank/DDBJ databases">
        <title>Update maize B73 reference genome by single molecule sequencing technologies.</title>
        <authorList>
            <consortium name="Maize Genome Sequencing Project"/>
            <person name="Ware D."/>
        </authorList>
    </citation>
    <scope>NUCLEOTIDE SEQUENCE</scope>
    <source>
        <tissue evidence="1">Seedling</tissue>
    </source>
</reference>
<accession>A0A1D6LKY7</accession>
<name>A0A1D6LKY7_MAIZE</name>
<dbReference type="InParanoid" id="A0A1D6LKY7"/>
<dbReference type="SUPFAM" id="SSF51735">
    <property type="entry name" value="NAD(P)-binding Rossmann-fold domains"/>
    <property type="match status" value="1"/>
</dbReference>
<dbReference type="Gene3D" id="3.40.50.720">
    <property type="entry name" value="NAD(P)-binding Rossmann-like Domain"/>
    <property type="match status" value="1"/>
</dbReference>
<dbReference type="STRING" id="4577.A0A1D6LKY7"/>
<dbReference type="InterPro" id="IPR036291">
    <property type="entry name" value="NAD(P)-bd_dom_sf"/>
</dbReference>
<evidence type="ECO:0000313" key="1">
    <source>
        <dbReference type="EMBL" id="AQK80368.1"/>
    </source>
</evidence>
<dbReference type="SMR" id="A0A1D6LKY7"/>